<keyword evidence="1" id="KW-0472">Membrane</keyword>
<feature type="transmembrane region" description="Helical" evidence="1">
    <location>
        <begin position="90"/>
        <end position="117"/>
    </location>
</feature>
<proteinExistence type="predicted"/>
<dbReference type="EMBL" id="UGCD01000002">
    <property type="protein sequence ID" value="STI19752.1"/>
    <property type="molecule type" value="Genomic_DNA"/>
</dbReference>
<protein>
    <submittedName>
        <fullName evidence="2">Uncharacterized protein</fullName>
    </submittedName>
</protein>
<keyword evidence="1" id="KW-0812">Transmembrane</keyword>
<feature type="transmembrane region" description="Helical" evidence="1">
    <location>
        <begin position="27"/>
        <end position="46"/>
    </location>
</feature>
<organism evidence="2 3">
    <name type="scientific">Escherichia coli</name>
    <dbReference type="NCBI Taxonomy" id="562"/>
    <lineage>
        <taxon>Bacteria</taxon>
        <taxon>Pseudomonadati</taxon>
        <taxon>Pseudomonadota</taxon>
        <taxon>Gammaproteobacteria</taxon>
        <taxon>Enterobacterales</taxon>
        <taxon>Enterobacteriaceae</taxon>
        <taxon>Escherichia</taxon>
    </lineage>
</organism>
<accession>A0A376RQA8</accession>
<keyword evidence="1" id="KW-1133">Transmembrane helix</keyword>
<name>A0A376RQA8_ECOLX</name>
<sequence>MGGSPELFPEKPDVVQVMLIEHAGGRYHVAVGSVGAAVLFLKYLALFGSCRLNTLTRCLSSLLVLWVSLHFLANRLALLRRGGLITLTSGVLLLLGQGLATAEVAEVVIAPIVFSFIKPLCRCLTLGISCNDGGGVCSLLKLTCCRLTLAVACWSR</sequence>
<dbReference type="AlphaFoldDB" id="A0A376RQA8"/>
<evidence type="ECO:0000256" key="1">
    <source>
        <dbReference type="SAM" id="Phobius"/>
    </source>
</evidence>
<dbReference type="Proteomes" id="UP000254159">
    <property type="component" value="Unassembled WGS sequence"/>
</dbReference>
<evidence type="ECO:0000313" key="2">
    <source>
        <dbReference type="EMBL" id="STI19752.1"/>
    </source>
</evidence>
<gene>
    <name evidence="2" type="ORF">NCTC10865_05136</name>
</gene>
<evidence type="ECO:0000313" key="3">
    <source>
        <dbReference type="Proteomes" id="UP000254159"/>
    </source>
</evidence>
<reference evidence="2 3" key="1">
    <citation type="submission" date="2018-06" db="EMBL/GenBank/DDBJ databases">
        <authorList>
            <consortium name="Pathogen Informatics"/>
            <person name="Doyle S."/>
        </authorList>
    </citation>
    <scope>NUCLEOTIDE SEQUENCE [LARGE SCALE GENOMIC DNA]</scope>
    <source>
        <strain evidence="2 3">NCTC10865</strain>
    </source>
</reference>
<feature type="transmembrane region" description="Helical" evidence="1">
    <location>
        <begin position="58"/>
        <end position="78"/>
    </location>
</feature>